<dbReference type="InterPro" id="IPR019734">
    <property type="entry name" value="TPR_rpt"/>
</dbReference>
<evidence type="ECO:0000256" key="4">
    <source>
        <dbReference type="ARBA" id="ARBA00022803"/>
    </source>
</evidence>
<dbReference type="SMART" id="SM00028">
    <property type="entry name" value="TPR"/>
    <property type="match status" value="7"/>
</dbReference>
<sequence length="1481" mass="167673">MQRYRVNYILLASLVGGFLVFSGASYAFWNYQVNRNATDLLDLADRYEEEGKQADALKNLDQYLRLRRDDDEVRIRMANLAQEISAQDQASIDDYRKAYAVLEDALRRTDDPGIRRKFADIQLKFGRPIDALKTLEPLIELEPNNTELQALKTLCLFQAKKFKPMLKQGYAMIGYNPISEEFDLEKATAPGELETYDLLSRYLSTIGENEELNSRIIEQMVIANPDTFKSHLMNYKVVSRRLQNEKARTERETTTYEQAVVKSPTPSRKEAARKELEAKEAEFKAQLEEIEAEAEASLAKAYELGPEEEQVLLAMGNEERTEERFDEALKFYREGAEKFPENAAFPLAISQTQLANEDPEAARATLAAAVKEFGVERGYPLAKSYMELLLQDKDEQAIDRQISAFEKGKHPIFEEVADFYRARQAQMNRDFKKAIQIYRRVRPKLTGDRGLQLQAGVYQAACHAALEEGDLALDIYRSLAQTFPGNALVEKQLKAIERSQGSEGSDSPERELQRMIDVQLAREESEQDWNPIQLYIDGLVDRKLTTEARKHLYEAQVAVARGLWDEAQDRIREGYAKDSEDINIHYSVARLLNVMPNKGPAVAMKSLDKTVKKFGDSAYSRIMLADLLASLYRKTGDEEVADQIRTVAEDMGDWTIDQKANVWNAVGSQYRRLKKYDEAWQATLQATKLTPNSVKLYDALFDIGYQERNDARMEEAQELLLKYLGDKNDPAYLALGAKRILIGVTSGALAREELTKAEAMVDRALKARPSWSELNILKGQLALQGASSSQDLSLAVESFRQAIKNSRATPNVVAILVQLLARQGNYAEAYQQMQAIPHSVRSQYLGQVEADVLSNNGDSAGAYKSAETLAKAAPDNGNVQAWFAEIARNADKLDDALEAANRTVEILPDSFGAWTTLVNVLISRKEFDEVESTLRKAQLALDASYIPTLTAYYYKRSGKWQRAENIYLTIWGEEDSDGSNARRMADFYLTWNLNVPKETELIEKAKPYINRILKDANEGKYSFDTDNARWALRKAATMMARTGDYRDSLKAERLLTTAYEKSANKERMAGLLADIFSVRRDPASWLKAVEIFSDLKQTSKLTKAGDVRLGQLLYQVGEWEACQDHMEDLIGRYPEDVKLRVRYLGMLIEQREFEKADQWLTGIQEFDETGELTLELRAQLASARGDMEQARQILQRVTPDVRKLTKATLPKLLTVAGFAQRVEDYEYAESLYENYLRFDKNPQVFMQLAALRANHLNAEQGLQELQQFFSKNIDSVLQQAVAVYRSRRAEYGDRLDETINKMVKAALRDDPESARRLLAEAEMLEIQENYDGAIAAYEAILDRDDIPETLRASGMNNLAFLYALTGREQDKALRLVNDTIELIGPLSDVLDTRGLIHVARGEGLDAAKDMRMAIRIGATPSKYFHLAQAELLAGNEEAALEAWDRGEKIGLEASVLTPLEQEGFKQAERKIESIRAKGAEL</sequence>
<evidence type="ECO:0000256" key="8">
    <source>
        <dbReference type="PROSITE-ProRule" id="PRU00339"/>
    </source>
</evidence>
<proteinExistence type="inferred from homology"/>
<evidence type="ECO:0000256" key="5">
    <source>
        <dbReference type="ARBA" id="ARBA00022989"/>
    </source>
</evidence>
<dbReference type="GO" id="GO:0016020">
    <property type="term" value="C:membrane"/>
    <property type="evidence" value="ECO:0007669"/>
    <property type="project" value="UniProtKB-SubCell"/>
</dbReference>
<keyword evidence="5" id="KW-1133">Transmembrane helix</keyword>
<evidence type="ECO:0000256" key="1">
    <source>
        <dbReference type="ARBA" id="ARBA00004167"/>
    </source>
</evidence>
<dbReference type="Gene3D" id="1.25.40.10">
    <property type="entry name" value="Tetratricopeptide repeat domain"/>
    <property type="match status" value="8"/>
</dbReference>
<dbReference type="GO" id="GO:0030943">
    <property type="term" value="F:mitochondrion targeting sequence binding"/>
    <property type="evidence" value="ECO:0007669"/>
    <property type="project" value="TreeGrafter"/>
</dbReference>
<keyword evidence="2" id="KW-0812">Transmembrane</keyword>
<keyword evidence="6" id="KW-0472">Membrane</keyword>
<keyword evidence="11" id="KW-1185">Reference proteome</keyword>
<evidence type="ECO:0000313" key="10">
    <source>
        <dbReference type="EMBL" id="QDS96990.1"/>
    </source>
</evidence>
<feature type="repeat" description="TPR" evidence="8">
    <location>
        <begin position="309"/>
        <end position="342"/>
    </location>
</feature>
<organism evidence="10 11">
    <name type="scientific">Adhaeretor mobilis</name>
    <dbReference type="NCBI Taxonomy" id="1930276"/>
    <lineage>
        <taxon>Bacteria</taxon>
        <taxon>Pseudomonadati</taxon>
        <taxon>Planctomycetota</taxon>
        <taxon>Planctomycetia</taxon>
        <taxon>Pirellulales</taxon>
        <taxon>Lacipirellulaceae</taxon>
        <taxon>Adhaeretor</taxon>
    </lineage>
</organism>
<accession>A0A517MQ27</accession>
<evidence type="ECO:0000256" key="6">
    <source>
        <dbReference type="ARBA" id="ARBA00023136"/>
    </source>
</evidence>
<dbReference type="OrthoDB" id="222939at2"/>
<dbReference type="GO" id="GO:0008320">
    <property type="term" value="F:protein transmembrane transporter activity"/>
    <property type="evidence" value="ECO:0007669"/>
    <property type="project" value="TreeGrafter"/>
</dbReference>
<dbReference type="PROSITE" id="PS50005">
    <property type="entry name" value="TPR"/>
    <property type="match status" value="2"/>
</dbReference>
<evidence type="ECO:0000256" key="2">
    <source>
        <dbReference type="ARBA" id="ARBA00022692"/>
    </source>
</evidence>
<reference evidence="10 11" key="1">
    <citation type="submission" date="2019-02" db="EMBL/GenBank/DDBJ databases">
        <title>Deep-cultivation of Planctomycetes and their phenomic and genomic characterization uncovers novel biology.</title>
        <authorList>
            <person name="Wiegand S."/>
            <person name="Jogler M."/>
            <person name="Boedeker C."/>
            <person name="Pinto D."/>
            <person name="Vollmers J."/>
            <person name="Rivas-Marin E."/>
            <person name="Kohn T."/>
            <person name="Peeters S.H."/>
            <person name="Heuer A."/>
            <person name="Rast P."/>
            <person name="Oberbeckmann S."/>
            <person name="Bunk B."/>
            <person name="Jeske O."/>
            <person name="Meyerdierks A."/>
            <person name="Storesund J.E."/>
            <person name="Kallscheuer N."/>
            <person name="Luecker S."/>
            <person name="Lage O.M."/>
            <person name="Pohl T."/>
            <person name="Merkel B.J."/>
            <person name="Hornburger P."/>
            <person name="Mueller R.-W."/>
            <person name="Bruemmer F."/>
            <person name="Labrenz M."/>
            <person name="Spormann A.M."/>
            <person name="Op den Camp H."/>
            <person name="Overmann J."/>
            <person name="Amann R."/>
            <person name="Jetten M.S.M."/>
            <person name="Mascher T."/>
            <person name="Medema M.H."/>
            <person name="Devos D.P."/>
            <person name="Kaster A.-K."/>
            <person name="Ovreas L."/>
            <person name="Rohde M."/>
            <person name="Galperin M.Y."/>
            <person name="Jogler C."/>
        </authorList>
    </citation>
    <scope>NUCLEOTIDE SEQUENCE [LARGE SCALE GENOMIC DNA]</scope>
    <source>
        <strain evidence="10 11">HG15A2</strain>
    </source>
</reference>
<dbReference type="Pfam" id="PF14559">
    <property type="entry name" value="TPR_19"/>
    <property type="match status" value="2"/>
</dbReference>
<dbReference type="PANTHER" id="PTHR46208">
    <property type="entry name" value="MITOCHONDRIAL IMPORT RECEPTOR SUBUNIT TOM70"/>
    <property type="match status" value="1"/>
</dbReference>
<dbReference type="Proteomes" id="UP000319852">
    <property type="component" value="Chromosome"/>
</dbReference>
<protein>
    <submittedName>
        <fullName evidence="10">Tetratricopeptide repeat protein</fullName>
    </submittedName>
</protein>
<evidence type="ECO:0000313" key="11">
    <source>
        <dbReference type="Proteomes" id="UP000319852"/>
    </source>
</evidence>
<comment type="subcellular location">
    <subcellularLocation>
        <location evidence="1">Membrane</location>
        <topology evidence="1">Single-pass membrane protein</topology>
    </subcellularLocation>
</comment>
<keyword evidence="4 8" id="KW-0802">TPR repeat</keyword>
<evidence type="ECO:0000256" key="7">
    <source>
        <dbReference type="ARBA" id="ARBA00038030"/>
    </source>
</evidence>
<dbReference type="Pfam" id="PF13432">
    <property type="entry name" value="TPR_16"/>
    <property type="match status" value="2"/>
</dbReference>
<evidence type="ECO:0000256" key="9">
    <source>
        <dbReference type="SAM" id="MobiDB-lite"/>
    </source>
</evidence>
<dbReference type="EMBL" id="CP036263">
    <property type="protein sequence ID" value="QDS96990.1"/>
    <property type="molecule type" value="Genomic_DNA"/>
</dbReference>
<keyword evidence="3" id="KW-0677">Repeat</keyword>
<dbReference type="SUPFAM" id="SSF48452">
    <property type="entry name" value="TPR-like"/>
    <property type="match status" value="5"/>
</dbReference>
<comment type="similarity">
    <text evidence="7">Belongs to the Tom70 family.</text>
</comment>
<feature type="repeat" description="TPR" evidence="8">
    <location>
        <begin position="660"/>
        <end position="693"/>
    </location>
</feature>
<dbReference type="RefSeq" id="WP_145057019.1">
    <property type="nucleotide sequence ID" value="NZ_CP036263.1"/>
</dbReference>
<name>A0A517MQ27_9BACT</name>
<dbReference type="KEGG" id="amob:HG15A2_02490"/>
<dbReference type="SUPFAM" id="SSF81901">
    <property type="entry name" value="HCP-like"/>
    <property type="match status" value="1"/>
</dbReference>
<feature type="region of interest" description="Disordered" evidence="9">
    <location>
        <begin position="246"/>
        <end position="270"/>
    </location>
</feature>
<dbReference type="PANTHER" id="PTHR46208:SF1">
    <property type="entry name" value="MITOCHONDRIAL IMPORT RECEPTOR SUBUNIT TOM70"/>
    <property type="match status" value="1"/>
</dbReference>
<evidence type="ECO:0000256" key="3">
    <source>
        <dbReference type="ARBA" id="ARBA00022737"/>
    </source>
</evidence>
<dbReference type="GO" id="GO:0030150">
    <property type="term" value="P:protein import into mitochondrial matrix"/>
    <property type="evidence" value="ECO:0007669"/>
    <property type="project" value="TreeGrafter"/>
</dbReference>
<dbReference type="InterPro" id="IPR011990">
    <property type="entry name" value="TPR-like_helical_dom_sf"/>
</dbReference>
<gene>
    <name evidence="10" type="ORF">HG15A2_02490</name>
</gene>